<keyword evidence="5" id="KW-0238">DNA-binding</keyword>
<comment type="caution">
    <text evidence="12">The sequence shown here is derived from an EMBL/GenBank/DDBJ whole genome shotgun (WGS) entry which is preliminary data.</text>
</comment>
<gene>
    <name evidence="12" type="ORF">CEY00_Acc00814</name>
</gene>
<evidence type="ECO:0000256" key="4">
    <source>
        <dbReference type="ARBA" id="ARBA00023015"/>
    </source>
</evidence>
<keyword evidence="4" id="KW-0805">Transcription regulation</keyword>
<dbReference type="Gene3D" id="2.170.150.80">
    <property type="entry name" value="NAC domain"/>
    <property type="match status" value="1"/>
</dbReference>
<dbReference type="OrthoDB" id="774757at2759"/>
<feature type="region of interest" description="Disordered" evidence="9">
    <location>
        <begin position="280"/>
        <end position="309"/>
    </location>
</feature>
<dbReference type="AlphaFoldDB" id="A0A2R6S1Y4"/>
<feature type="domain" description="NAC" evidence="10">
    <location>
        <begin position="5"/>
        <end position="164"/>
    </location>
</feature>
<keyword evidence="13" id="KW-1185">Reference proteome</keyword>
<keyword evidence="3" id="KW-1133">Transmembrane helix</keyword>
<feature type="domain" description="EXS" evidence="11">
    <location>
        <begin position="418"/>
        <end position="517"/>
    </location>
</feature>
<keyword evidence="2" id="KW-0812">Transmembrane</keyword>
<evidence type="ECO:0000256" key="5">
    <source>
        <dbReference type="ARBA" id="ARBA00023125"/>
    </source>
</evidence>
<keyword evidence="8" id="KW-0539">Nucleus</keyword>
<dbReference type="Pfam" id="PF03124">
    <property type="entry name" value="EXS"/>
    <property type="match status" value="1"/>
</dbReference>
<keyword evidence="7" id="KW-0804">Transcription</keyword>
<dbReference type="SUPFAM" id="SSF101941">
    <property type="entry name" value="NAC domain"/>
    <property type="match status" value="1"/>
</dbReference>
<reference evidence="13" key="2">
    <citation type="journal article" date="2018" name="BMC Genomics">
        <title>A manually annotated Actinidia chinensis var. chinensis (kiwifruit) genome highlights the challenges associated with draft genomes and gene prediction in plants.</title>
        <authorList>
            <person name="Pilkington S.M."/>
            <person name="Crowhurst R."/>
            <person name="Hilario E."/>
            <person name="Nardozza S."/>
            <person name="Fraser L."/>
            <person name="Peng Y."/>
            <person name="Gunaseelan K."/>
            <person name="Simpson R."/>
            <person name="Tahir J."/>
            <person name="Deroles S.C."/>
            <person name="Templeton K."/>
            <person name="Luo Z."/>
            <person name="Davy M."/>
            <person name="Cheng C."/>
            <person name="McNeilage M."/>
            <person name="Scaglione D."/>
            <person name="Liu Y."/>
            <person name="Zhang Q."/>
            <person name="Datson P."/>
            <person name="De Silva N."/>
            <person name="Gardiner S.E."/>
            <person name="Bassett H."/>
            <person name="Chagne D."/>
            <person name="McCallum J."/>
            <person name="Dzierzon H."/>
            <person name="Deng C."/>
            <person name="Wang Y.Y."/>
            <person name="Barron L."/>
            <person name="Manako K."/>
            <person name="Bowen J."/>
            <person name="Foster T.M."/>
            <person name="Erridge Z.A."/>
            <person name="Tiffin H."/>
            <person name="Waite C.N."/>
            <person name="Davies K.M."/>
            <person name="Grierson E.P."/>
            <person name="Laing W.A."/>
            <person name="Kirk R."/>
            <person name="Chen X."/>
            <person name="Wood M."/>
            <person name="Montefiori M."/>
            <person name="Brummell D.A."/>
            <person name="Schwinn K.E."/>
            <person name="Catanach A."/>
            <person name="Fullerton C."/>
            <person name="Li D."/>
            <person name="Meiyalaghan S."/>
            <person name="Nieuwenhuizen N."/>
            <person name="Read N."/>
            <person name="Prakash R."/>
            <person name="Hunter D."/>
            <person name="Zhang H."/>
            <person name="McKenzie M."/>
            <person name="Knabel M."/>
            <person name="Harris A."/>
            <person name="Allan A.C."/>
            <person name="Gleave A."/>
            <person name="Chen A."/>
            <person name="Janssen B.J."/>
            <person name="Plunkett B."/>
            <person name="Ampomah-Dwamena C."/>
            <person name="Voogd C."/>
            <person name="Leif D."/>
            <person name="Lafferty D."/>
            <person name="Souleyre E.J.F."/>
            <person name="Varkonyi-Gasic E."/>
            <person name="Gambi F."/>
            <person name="Hanley J."/>
            <person name="Yao J.L."/>
            <person name="Cheung J."/>
            <person name="David K.M."/>
            <person name="Warren B."/>
            <person name="Marsh K."/>
            <person name="Snowden K.C."/>
            <person name="Lin-Wang K."/>
            <person name="Brian L."/>
            <person name="Martinez-Sanchez M."/>
            <person name="Wang M."/>
            <person name="Ileperuma N."/>
            <person name="Macnee N."/>
            <person name="Campin R."/>
            <person name="McAtee P."/>
            <person name="Drummond R.S.M."/>
            <person name="Espley R.V."/>
            <person name="Ireland H.S."/>
            <person name="Wu R."/>
            <person name="Atkinson R.G."/>
            <person name="Karunairetnam S."/>
            <person name="Bulley S."/>
            <person name="Chunkath S."/>
            <person name="Hanley Z."/>
            <person name="Storey R."/>
            <person name="Thrimawithana A.H."/>
            <person name="Thomson S."/>
            <person name="David C."/>
            <person name="Testolin R."/>
            <person name="Huang H."/>
            <person name="Hellens R.P."/>
            <person name="Schaffer R.J."/>
        </authorList>
    </citation>
    <scope>NUCLEOTIDE SEQUENCE [LARGE SCALE GENOMIC DNA]</scope>
    <source>
        <strain evidence="13">cv. Red5</strain>
    </source>
</reference>
<dbReference type="InterPro" id="IPR004342">
    <property type="entry name" value="EXS_C"/>
</dbReference>
<dbReference type="GO" id="GO:0016036">
    <property type="term" value="P:cellular response to phosphate starvation"/>
    <property type="evidence" value="ECO:0007669"/>
    <property type="project" value="InterPro"/>
</dbReference>
<keyword evidence="6" id="KW-0472">Membrane</keyword>
<evidence type="ECO:0000259" key="10">
    <source>
        <dbReference type="PROSITE" id="PS51005"/>
    </source>
</evidence>
<dbReference type="InterPro" id="IPR003441">
    <property type="entry name" value="NAC-dom"/>
</dbReference>
<dbReference type="PANTHER" id="PTHR48477">
    <property type="entry name" value="PHOSPHATE TRANSPORTER PHO1"/>
    <property type="match status" value="1"/>
</dbReference>
<feature type="compositionally biased region" description="Polar residues" evidence="9">
    <location>
        <begin position="359"/>
        <end position="374"/>
    </location>
</feature>
<feature type="region of interest" description="Disordered" evidence="9">
    <location>
        <begin position="350"/>
        <end position="376"/>
    </location>
</feature>
<dbReference type="GO" id="GO:0003677">
    <property type="term" value="F:DNA binding"/>
    <property type="evidence" value="ECO:0007669"/>
    <property type="project" value="UniProtKB-KW"/>
</dbReference>
<dbReference type="EMBL" id="NKQK01000001">
    <property type="protein sequence ID" value="PSS36304.1"/>
    <property type="molecule type" value="Genomic_DNA"/>
</dbReference>
<dbReference type="STRING" id="1590841.A0A2R6S1Y4"/>
<evidence type="ECO:0000256" key="6">
    <source>
        <dbReference type="ARBA" id="ARBA00023136"/>
    </source>
</evidence>
<dbReference type="GO" id="GO:0016020">
    <property type="term" value="C:membrane"/>
    <property type="evidence" value="ECO:0007669"/>
    <property type="project" value="UniProtKB-SubCell"/>
</dbReference>
<evidence type="ECO:0000256" key="1">
    <source>
        <dbReference type="ARBA" id="ARBA00004141"/>
    </source>
</evidence>
<dbReference type="PANTHER" id="PTHR48477:SF1">
    <property type="entry name" value="PHOSPHATE TRANSPORTER PHO1"/>
    <property type="match status" value="1"/>
</dbReference>
<dbReference type="InParanoid" id="A0A2R6S1Y4"/>
<evidence type="ECO:0000256" key="2">
    <source>
        <dbReference type="ARBA" id="ARBA00022692"/>
    </source>
</evidence>
<evidence type="ECO:0000256" key="3">
    <source>
        <dbReference type="ARBA" id="ARBA00022989"/>
    </source>
</evidence>
<evidence type="ECO:0000313" key="12">
    <source>
        <dbReference type="EMBL" id="PSS36304.1"/>
    </source>
</evidence>
<evidence type="ECO:0000259" key="11">
    <source>
        <dbReference type="PROSITE" id="PS51380"/>
    </source>
</evidence>
<dbReference type="Pfam" id="PF02365">
    <property type="entry name" value="NAM"/>
    <property type="match status" value="1"/>
</dbReference>
<reference evidence="12 13" key="1">
    <citation type="submission" date="2017-07" db="EMBL/GenBank/DDBJ databases">
        <title>An improved, manually edited Actinidia chinensis var. chinensis (kiwifruit) genome highlights the challenges associated with draft genomes and gene prediction in plants.</title>
        <authorList>
            <person name="Pilkington S."/>
            <person name="Crowhurst R."/>
            <person name="Hilario E."/>
            <person name="Nardozza S."/>
            <person name="Fraser L."/>
            <person name="Peng Y."/>
            <person name="Gunaseelan K."/>
            <person name="Simpson R."/>
            <person name="Tahir J."/>
            <person name="Deroles S."/>
            <person name="Templeton K."/>
            <person name="Luo Z."/>
            <person name="Davy M."/>
            <person name="Cheng C."/>
            <person name="Mcneilage M."/>
            <person name="Scaglione D."/>
            <person name="Liu Y."/>
            <person name="Zhang Q."/>
            <person name="Datson P."/>
            <person name="De Silva N."/>
            <person name="Gardiner S."/>
            <person name="Bassett H."/>
            <person name="Chagne D."/>
            <person name="Mccallum J."/>
            <person name="Dzierzon H."/>
            <person name="Deng C."/>
            <person name="Wang Y.-Y."/>
            <person name="Barron N."/>
            <person name="Manako K."/>
            <person name="Bowen J."/>
            <person name="Foster T."/>
            <person name="Erridge Z."/>
            <person name="Tiffin H."/>
            <person name="Waite C."/>
            <person name="Davies K."/>
            <person name="Grierson E."/>
            <person name="Laing W."/>
            <person name="Kirk R."/>
            <person name="Chen X."/>
            <person name="Wood M."/>
            <person name="Montefiori M."/>
            <person name="Brummell D."/>
            <person name="Schwinn K."/>
            <person name="Catanach A."/>
            <person name="Fullerton C."/>
            <person name="Li D."/>
            <person name="Meiyalaghan S."/>
            <person name="Nieuwenhuizen N."/>
            <person name="Read N."/>
            <person name="Prakash R."/>
            <person name="Hunter D."/>
            <person name="Zhang H."/>
            <person name="Mckenzie M."/>
            <person name="Knabel M."/>
            <person name="Harris A."/>
            <person name="Allan A."/>
            <person name="Chen A."/>
            <person name="Janssen B."/>
            <person name="Plunkett B."/>
            <person name="Dwamena C."/>
            <person name="Voogd C."/>
            <person name="Leif D."/>
            <person name="Lafferty D."/>
            <person name="Souleyre E."/>
            <person name="Varkonyi-Gasic E."/>
            <person name="Gambi F."/>
            <person name="Hanley J."/>
            <person name="Yao J.-L."/>
            <person name="Cheung J."/>
            <person name="David K."/>
            <person name="Warren B."/>
            <person name="Marsh K."/>
            <person name="Snowden K."/>
            <person name="Lin-Wang K."/>
            <person name="Brian L."/>
            <person name="Martinez-Sanchez M."/>
            <person name="Wang M."/>
            <person name="Ileperuma N."/>
            <person name="Macnee N."/>
            <person name="Campin R."/>
            <person name="Mcatee P."/>
            <person name="Drummond R."/>
            <person name="Espley R."/>
            <person name="Ireland H."/>
            <person name="Wu R."/>
            <person name="Atkinson R."/>
            <person name="Karunairetnam S."/>
            <person name="Bulley S."/>
            <person name="Chunkath S."/>
            <person name="Hanley Z."/>
            <person name="Storey R."/>
            <person name="Thrimawithana A."/>
            <person name="Thomson S."/>
            <person name="David C."/>
            <person name="Testolin R."/>
        </authorList>
    </citation>
    <scope>NUCLEOTIDE SEQUENCE [LARGE SCALE GENOMIC DNA]</scope>
    <source>
        <strain evidence="13">cv. Red5</strain>
        <tissue evidence="12">Young leaf</tissue>
    </source>
</reference>
<dbReference type="InterPro" id="IPR036093">
    <property type="entry name" value="NAC_dom_sf"/>
</dbReference>
<dbReference type="OMA" id="DESQTSH"/>
<dbReference type="Proteomes" id="UP000241394">
    <property type="component" value="Chromosome LG1"/>
</dbReference>
<organism evidence="12 13">
    <name type="scientific">Actinidia chinensis var. chinensis</name>
    <name type="common">Chinese soft-hair kiwi</name>
    <dbReference type="NCBI Taxonomy" id="1590841"/>
    <lineage>
        <taxon>Eukaryota</taxon>
        <taxon>Viridiplantae</taxon>
        <taxon>Streptophyta</taxon>
        <taxon>Embryophyta</taxon>
        <taxon>Tracheophyta</taxon>
        <taxon>Spermatophyta</taxon>
        <taxon>Magnoliopsida</taxon>
        <taxon>eudicotyledons</taxon>
        <taxon>Gunneridae</taxon>
        <taxon>Pentapetalae</taxon>
        <taxon>asterids</taxon>
        <taxon>Ericales</taxon>
        <taxon>Actinidiaceae</taxon>
        <taxon>Actinidia</taxon>
    </lineage>
</organism>
<protein>
    <submittedName>
        <fullName evidence="12">Phosphate transporter like</fullName>
    </submittedName>
</protein>
<name>A0A2R6S1Y4_ACTCC</name>
<dbReference type="PROSITE" id="PS51380">
    <property type="entry name" value="EXS"/>
    <property type="match status" value="1"/>
</dbReference>
<evidence type="ECO:0000256" key="9">
    <source>
        <dbReference type="SAM" id="MobiDB-lite"/>
    </source>
</evidence>
<dbReference type="Gramene" id="PSS36304">
    <property type="protein sequence ID" value="PSS36304"/>
    <property type="gene ID" value="CEY00_Acc00814"/>
</dbReference>
<sequence length="517" mass="58089">MAKRLREGLKFRPTDQELINDYLFNKIIGKELPFEGIILERDDVYDQHVLSEIFRSWVKDENGDVSEDTQSYFFTRLKKKTANGEMYCRKVGNGTWRSQYSRVINADEYDDESIPIGIKRSLEYIDSGSVQHKNWIIMEFSLAGISLEHPLSSKDYVICRLQKSRGGKHGDEAPVNTPGCFNNKRIKLPSKQNQQMENQQTESALLVDEQVGLIKGEAGVQTLEQIMQYLLEPDSSMVDVEHVVATVTLATPLPSSGHYDVLDSTLPFDSMPPLMEAKPTPTVDEDGGYPSGENEVRMQPSVPDQSLPSSNPKYAVLDYIHSLASAPEITAIENGVGILKQPSILPPKSLPADSPGHAISNSIIPSATPASTVEPSYEMGDNKSWVESFSEDLLSVQHDLPWEEREEESELLDYGYCLRTKNYRDLGYAVSFLPYYWRAMQCARRWFDESQTSHLVNLGKYVSAMLAAGAKVVYEKERNVGWLCLLVIMSSGATLYQLYWTLSRTRGCSSFTLSTPG</sequence>
<dbReference type="PROSITE" id="PS51005">
    <property type="entry name" value="NAC"/>
    <property type="match status" value="1"/>
</dbReference>
<proteinExistence type="predicted"/>
<comment type="subcellular location">
    <subcellularLocation>
        <location evidence="1">Membrane</location>
        <topology evidence="1">Multi-pass membrane protein</topology>
    </subcellularLocation>
</comment>
<dbReference type="InterPro" id="IPR052486">
    <property type="entry name" value="PHO1"/>
</dbReference>
<evidence type="ECO:0000313" key="13">
    <source>
        <dbReference type="Proteomes" id="UP000241394"/>
    </source>
</evidence>
<evidence type="ECO:0000256" key="8">
    <source>
        <dbReference type="ARBA" id="ARBA00023242"/>
    </source>
</evidence>
<accession>A0A2R6S1Y4</accession>
<dbReference type="GO" id="GO:0006355">
    <property type="term" value="P:regulation of DNA-templated transcription"/>
    <property type="evidence" value="ECO:0007669"/>
    <property type="project" value="InterPro"/>
</dbReference>
<evidence type="ECO:0000256" key="7">
    <source>
        <dbReference type="ARBA" id="ARBA00023163"/>
    </source>
</evidence>